<keyword evidence="2" id="KW-0238">DNA-binding</keyword>
<dbReference type="SUPFAM" id="SSF46785">
    <property type="entry name" value="Winged helix' DNA-binding domain"/>
    <property type="match status" value="1"/>
</dbReference>
<reference evidence="3" key="1">
    <citation type="submission" date="2017-02" db="EMBL/GenBank/DDBJ databases">
        <authorList>
            <person name="Varghese N."/>
            <person name="Submissions S."/>
        </authorList>
    </citation>
    <scope>NUCLEOTIDE SEQUENCE [LARGE SCALE GENOMIC DNA]</scope>
    <source>
        <strain evidence="3">UM2</strain>
    </source>
</reference>
<dbReference type="PANTHER" id="PTHR33164:SF43">
    <property type="entry name" value="HTH-TYPE TRANSCRIPTIONAL REPRESSOR YETL"/>
    <property type="match status" value="1"/>
</dbReference>
<dbReference type="Gene3D" id="1.10.10.10">
    <property type="entry name" value="Winged helix-like DNA-binding domain superfamily/Winged helix DNA-binding domain"/>
    <property type="match status" value="1"/>
</dbReference>
<dbReference type="GO" id="GO:0006950">
    <property type="term" value="P:response to stress"/>
    <property type="evidence" value="ECO:0007669"/>
    <property type="project" value="TreeGrafter"/>
</dbReference>
<dbReference type="STRING" id="439228.SAMN06295920_102580"/>
<dbReference type="OrthoDB" id="7842410at2"/>
<gene>
    <name evidence="2" type="ORF">SAMN06295920_102580</name>
</gene>
<dbReference type="GO" id="GO:0003700">
    <property type="term" value="F:DNA-binding transcription factor activity"/>
    <property type="evidence" value="ECO:0007669"/>
    <property type="project" value="InterPro"/>
</dbReference>
<dbReference type="PROSITE" id="PS50995">
    <property type="entry name" value="HTH_MARR_2"/>
    <property type="match status" value="1"/>
</dbReference>
<evidence type="ECO:0000313" key="3">
    <source>
        <dbReference type="Proteomes" id="UP000189818"/>
    </source>
</evidence>
<keyword evidence="3" id="KW-1185">Reference proteome</keyword>
<protein>
    <submittedName>
        <fullName evidence="2">DNA-binding transcriptional regulator, MarR family</fullName>
    </submittedName>
</protein>
<dbReference type="InterPro" id="IPR039422">
    <property type="entry name" value="MarR/SlyA-like"/>
</dbReference>
<organism evidence="2 3">
    <name type="scientific">Rhizorhabdus histidinilytica</name>
    <dbReference type="NCBI Taxonomy" id="439228"/>
    <lineage>
        <taxon>Bacteria</taxon>
        <taxon>Pseudomonadati</taxon>
        <taxon>Pseudomonadota</taxon>
        <taxon>Alphaproteobacteria</taxon>
        <taxon>Sphingomonadales</taxon>
        <taxon>Sphingomonadaceae</taxon>
        <taxon>Rhizorhabdus</taxon>
    </lineage>
</organism>
<sequence>MQESSSSLLIWLDQFILTARVTANQICRNQFGLELDQIRLLRIIAENPDQSVSWVVRQSYLDRTAVSRALSMFVKRKLIERTISPEDARQFLLKVTPAGKKLVQEANRARETTELRALSVLTDDERRNFEQCLAKLCKLTPEDFDRFEKAGKAAAKGS</sequence>
<dbReference type="GO" id="GO:0003677">
    <property type="term" value="F:DNA binding"/>
    <property type="evidence" value="ECO:0007669"/>
    <property type="project" value="UniProtKB-KW"/>
</dbReference>
<name>A0A1T5B8W6_9SPHN</name>
<dbReference type="SMART" id="SM00347">
    <property type="entry name" value="HTH_MARR"/>
    <property type="match status" value="1"/>
</dbReference>
<dbReference type="InterPro" id="IPR036390">
    <property type="entry name" value="WH_DNA-bd_sf"/>
</dbReference>
<dbReference type="Proteomes" id="UP000189818">
    <property type="component" value="Unassembled WGS sequence"/>
</dbReference>
<dbReference type="InterPro" id="IPR036388">
    <property type="entry name" value="WH-like_DNA-bd_sf"/>
</dbReference>
<proteinExistence type="predicted"/>
<feature type="domain" description="HTH marR-type" evidence="1">
    <location>
        <begin position="5"/>
        <end position="138"/>
    </location>
</feature>
<dbReference type="EMBL" id="FUYM01000002">
    <property type="protein sequence ID" value="SKB43420.1"/>
    <property type="molecule type" value="Genomic_DNA"/>
</dbReference>
<dbReference type="RefSeq" id="WP_079647302.1">
    <property type="nucleotide sequence ID" value="NZ_FUYM01000002.1"/>
</dbReference>
<dbReference type="PANTHER" id="PTHR33164">
    <property type="entry name" value="TRANSCRIPTIONAL REGULATOR, MARR FAMILY"/>
    <property type="match status" value="1"/>
</dbReference>
<dbReference type="InterPro" id="IPR000835">
    <property type="entry name" value="HTH_MarR-typ"/>
</dbReference>
<dbReference type="AlphaFoldDB" id="A0A1T5B8W6"/>
<evidence type="ECO:0000259" key="1">
    <source>
        <dbReference type="PROSITE" id="PS50995"/>
    </source>
</evidence>
<accession>A0A1T5B8W6</accession>
<evidence type="ECO:0000313" key="2">
    <source>
        <dbReference type="EMBL" id="SKB43420.1"/>
    </source>
</evidence>
<dbReference type="PRINTS" id="PR00598">
    <property type="entry name" value="HTHMARR"/>
</dbReference>
<dbReference type="Pfam" id="PF12802">
    <property type="entry name" value="MarR_2"/>
    <property type="match status" value="1"/>
</dbReference>